<reference evidence="2 3" key="1">
    <citation type="submission" date="2016-12" db="EMBL/GenBank/DDBJ databases">
        <authorList>
            <person name="Song W.-J."/>
            <person name="Kurnit D.M."/>
        </authorList>
    </citation>
    <scope>NUCLEOTIDE SEQUENCE [LARGE SCALE GENOMIC DNA]</scope>
    <source>
        <strain evidence="2 3">175</strain>
    </source>
</reference>
<dbReference type="CDD" id="cd17768">
    <property type="entry name" value="adenosylhopane_nucleosidase_HpnG-like"/>
    <property type="match status" value="1"/>
</dbReference>
<evidence type="ECO:0000313" key="3">
    <source>
        <dbReference type="Proteomes" id="UP000192923"/>
    </source>
</evidence>
<organism evidence="2 3">
    <name type="scientific">Methylomagnum ishizawai</name>
    <dbReference type="NCBI Taxonomy" id="1760988"/>
    <lineage>
        <taxon>Bacteria</taxon>
        <taxon>Pseudomonadati</taxon>
        <taxon>Pseudomonadota</taxon>
        <taxon>Gammaproteobacteria</taxon>
        <taxon>Methylococcales</taxon>
        <taxon>Methylococcaceae</taxon>
        <taxon>Methylomagnum</taxon>
    </lineage>
</organism>
<dbReference type="EMBL" id="FXAM01000001">
    <property type="protein sequence ID" value="SMF96374.1"/>
    <property type="molecule type" value="Genomic_DNA"/>
</dbReference>
<protein>
    <submittedName>
        <fullName evidence="2">Adenosylhomocysteine nucleosidase</fullName>
    </submittedName>
</protein>
<name>A0A1Y6D7X4_9GAMM</name>
<dbReference type="Gene3D" id="3.40.50.1580">
    <property type="entry name" value="Nucleoside phosphorylase domain"/>
    <property type="match status" value="1"/>
</dbReference>
<accession>A0A1Y6D7X4</accession>
<proteinExistence type="predicted"/>
<feature type="domain" description="Nucleoside phosphorylase" evidence="1">
    <location>
        <begin position="15"/>
        <end position="185"/>
    </location>
</feature>
<dbReference type="SUPFAM" id="SSF53167">
    <property type="entry name" value="Purine and uridine phosphorylases"/>
    <property type="match status" value="1"/>
</dbReference>
<keyword evidence="3" id="KW-1185">Reference proteome</keyword>
<dbReference type="OrthoDB" id="2374434at2"/>
<dbReference type="InterPro" id="IPR035994">
    <property type="entry name" value="Nucleoside_phosphorylase_sf"/>
</dbReference>
<dbReference type="GO" id="GO:0009116">
    <property type="term" value="P:nucleoside metabolic process"/>
    <property type="evidence" value="ECO:0007669"/>
    <property type="project" value="InterPro"/>
</dbReference>
<dbReference type="Proteomes" id="UP000192923">
    <property type="component" value="Unassembled WGS sequence"/>
</dbReference>
<dbReference type="NCBIfam" id="TIGR03468">
    <property type="entry name" value="HpnG"/>
    <property type="match status" value="1"/>
</dbReference>
<gene>
    <name evidence="2" type="ORF">SAMN02949497_3770</name>
</gene>
<dbReference type="GO" id="GO:0008930">
    <property type="term" value="F:methylthioadenosine nucleosidase activity"/>
    <property type="evidence" value="ECO:0007669"/>
    <property type="project" value="TreeGrafter"/>
</dbReference>
<dbReference type="AlphaFoldDB" id="A0A1Y6D7X4"/>
<dbReference type="GO" id="GO:0008782">
    <property type="term" value="F:adenosylhomocysteine nucleosidase activity"/>
    <property type="evidence" value="ECO:0007669"/>
    <property type="project" value="TreeGrafter"/>
</dbReference>
<dbReference type="PANTHER" id="PTHR46832">
    <property type="entry name" value="5'-METHYLTHIOADENOSINE/S-ADENOSYLHOMOCYSTEINE NUCLEOSIDASE"/>
    <property type="match status" value="1"/>
</dbReference>
<sequence length="253" mass="26790">MKTPSVRRKPPPTPIGILAALPDEAQSLRRLKPGCGRLVQTSDGHPLIASGAGPDPARRAALRLVQQGVSGLMSWGCAGALVAGLQPGQLVIPQTLLGADGETFAPDSAWHERFAWAMDKKLGIHTDLLAESADVVATAEAKQALRAATQAVAVDMESVAVARVAREHGLPFLAVRAIADHSALDMPKAVTFALNRRGEVRLLWLLAYALAHPGQVPQLVALGRAFESALQALRTAKAHSGMNFCFPTQNPDF</sequence>
<dbReference type="RefSeq" id="WP_085215269.1">
    <property type="nucleotide sequence ID" value="NZ_FXAM01000001.1"/>
</dbReference>
<dbReference type="GO" id="GO:0005829">
    <property type="term" value="C:cytosol"/>
    <property type="evidence" value="ECO:0007669"/>
    <property type="project" value="TreeGrafter"/>
</dbReference>
<dbReference type="PANTHER" id="PTHR46832:SF1">
    <property type="entry name" value="5'-METHYLTHIOADENOSINE_S-ADENOSYLHOMOCYSTEINE NUCLEOSIDASE"/>
    <property type="match status" value="1"/>
</dbReference>
<dbReference type="GO" id="GO:0019284">
    <property type="term" value="P:L-methionine salvage from S-adenosylmethionine"/>
    <property type="evidence" value="ECO:0007669"/>
    <property type="project" value="TreeGrafter"/>
</dbReference>
<dbReference type="STRING" id="1760988.SAMN02949497_3770"/>
<dbReference type="Pfam" id="PF01048">
    <property type="entry name" value="PNP_UDP_1"/>
    <property type="match status" value="1"/>
</dbReference>
<dbReference type="InterPro" id="IPR017831">
    <property type="entry name" value="Hopanoid-assoc_phosphoryl_HpnG"/>
</dbReference>
<dbReference type="InterPro" id="IPR000845">
    <property type="entry name" value="Nucleoside_phosphorylase_d"/>
</dbReference>
<evidence type="ECO:0000313" key="2">
    <source>
        <dbReference type="EMBL" id="SMF96374.1"/>
    </source>
</evidence>
<evidence type="ECO:0000259" key="1">
    <source>
        <dbReference type="Pfam" id="PF01048"/>
    </source>
</evidence>